<comment type="caution">
    <text evidence="15">The sequence shown here is derived from an EMBL/GenBank/DDBJ whole genome shotgun (WGS) entry which is preliminary data.</text>
</comment>
<evidence type="ECO:0000259" key="14">
    <source>
        <dbReference type="Pfam" id="PF02163"/>
    </source>
</evidence>
<evidence type="ECO:0000313" key="16">
    <source>
        <dbReference type="Proteomes" id="UP000231246"/>
    </source>
</evidence>
<keyword evidence="9" id="KW-0862">Zinc</keyword>
<accession>A0A2H0BV18</accession>
<proteinExistence type="inferred from homology"/>
<feature type="transmembrane region" description="Helical" evidence="13">
    <location>
        <begin position="91"/>
        <end position="114"/>
    </location>
</feature>
<dbReference type="InterPro" id="IPR008915">
    <property type="entry name" value="Peptidase_M50"/>
</dbReference>
<evidence type="ECO:0000256" key="10">
    <source>
        <dbReference type="ARBA" id="ARBA00022989"/>
    </source>
</evidence>
<sequence length="216" mass="23679">MIGTLFTNPLLFFGWFIALIVAITVHEFAHAFAADRLGDPTPRIQGRLTLNPLSHLDPLGTLMILFVRFGWGKPVQFDPFNLENPKRDAAIISLAGPASNIVLAVIASLLLRVIGSTSPVVFVLLAAILQPIILLNIILAIFNLIPIHPLDGFKIVAGLLNKNQYRQWMELQRYGIFILILLLLPLGPGGPFIQGLISGPIKFLVNILIPSSIQLI</sequence>
<organism evidence="15 16">
    <name type="scientific">Candidatus Roizmanbacteria bacterium CG22_combo_CG10-13_8_21_14_all_38_20</name>
    <dbReference type="NCBI Taxonomy" id="1974862"/>
    <lineage>
        <taxon>Bacteria</taxon>
        <taxon>Candidatus Roizmaniibacteriota</taxon>
    </lineage>
</organism>
<dbReference type="CDD" id="cd06158">
    <property type="entry name" value="S2P-M50_like_1"/>
    <property type="match status" value="1"/>
</dbReference>
<feature type="transmembrane region" description="Helical" evidence="13">
    <location>
        <begin position="174"/>
        <end position="193"/>
    </location>
</feature>
<dbReference type="GO" id="GO:0008237">
    <property type="term" value="F:metallopeptidase activity"/>
    <property type="evidence" value="ECO:0007669"/>
    <property type="project" value="UniProtKB-KW"/>
</dbReference>
<evidence type="ECO:0000256" key="7">
    <source>
        <dbReference type="ARBA" id="ARBA00022723"/>
    </source>
</evidence>
<evidence type="ECO:0000256" key="11">
    <source>
        <dbReference type="ARBA" id="ARBA00023049"/>
    </source>
</evidence>
<feature type="transmembrane region" description="Helical" evidence="13">
    <location>
        <begin position="121"/>
        <end position="145"/>
    </location>
</feature>
<keyword evidence="10 13" id="KW-1133">Transmembrane helix</keyword>
<evidence type="ECO:0000256" key="5">
    <source>
        <dbReference type="ARBA" id="ARBA00022670"/>
    </source>
</evidence>
<keyword evidence="12 13" id="KW-0472">Membrane</keyword>
<feature type="domain" description="Peptidase M50" evidence="14">
    <location>
        <begin position="125"/>
        <end position="180"/>
    </location>
</feature>
<dbReference type="Pfam" id="PF02163">
    <property type="entry name" value="Peptidase_M50"/>
    <property type="match status" value="1"/>
</dbReference>
<evidence type="ECO:0000256" key="13">
    <source>
        <dbReference type="SAM" id="Phobius"/>
    </source>
</evidence>
<dbReference type="PANTHER" id="PTHR35864:SF1">
    <property type="entry name" value="ZINC METALLOPROTEASE YWHC-RELATED"/>
    <property type="match status" value="1"/>
</dbReference>
<name>A0A2H0BV18_9BACT</name>
<dbReference type="GO" id="GO:0046872">
    <property type="term" value="F:metal ion binding"/>
    <property type="evidence" value="ECO:0007669"/>
    <property type="project" value="UniProtKB-KW"/>
</dbReference>
<evidence type="ECO:0000256" key="9">
    <source>
        <dbReference type="ARBA" id="ARBA00022833"/>
    </source>
</evidence>
<feature type="transmembrane region" description="Helical" evidence="13">
    <location>
        <begin position="12"/>
        <end position="33"/>
    </location>
</feature>
<dbReference type="PANTHER" id="PTHR35864">
    <property type="entry name" value="ZINC METALLOPROTEASE MJ0611-RELATED"/>
    <property type="match status" value="1"/>
</dbReference>
<evidence type="ECO:0000256" key="1">
    <source>
        <dbReference type="ARBA" id="ARBA00001947"/>
    </source>
</evidence>
<keyword evidence="8" id="KW-0378">Hydrolase</keyword>
<dbReference type="InterPro" id="IPR044537">
    <property type="entry name" value="Rip2-like"/>
</dbReference>
<evidence type="ECO:0000313" key="15">
    <source>
        <dbReference type="EMBL" id="PIP61444.1"/>
    </source>
</evidence>
<keyword evidence="6 13" id="KW-0812">Transmembrane</keyword>
<evidence type="ECO:0000256" key="3">
    <source>
        <dbReference type="ARBA" id="ARBA00007931"/>
    </source>
</evidence>
<evidence type="ECO:0000256" key="8">
    <source>
        <dbReference type="ARBA" id="ARBA00022801"/>
    </source>
</evidence>
<comment type="similarity">
    <text evidence="3">Belongs to the peptidase M50B family.</text>
</comment>
<keyword evidence="4" id="KW-1003">Cell membrane</keyword>
<dbReference type="Proteomes" id="UP000231246">
    <property type="component" value="Unassembled WGS sequence"/>
</dbReference>
<evidence type="ECO:0000256" key="6">
    <source>
        <dbReference type="ARBA" id="ARBA00022692"/>
    </source>
</evidence>
<keyword evidence="11" id="KW-0482">Metalloprotease</keyword>
<reference evidence="15 16" key="1">
    <citation type="submission" date="2017-09" db="EMBL/GenBank/DDBJ databases">
        <title>Depth-based differentiation of microbial function through sediment-hosted aquifers and enrichment of novel symbionts in the deep terrestrial subsurface.</title>
        <authorList>
            <person name="Probst A.J."/>
            <person name="Ladd B."/>
            <person name="Jarett J.K."/>
            <person name="Geller-Mcgrath D.E."/>
            <person name="Sieber C.M."/>
            <person name="Emerson J.B."/>
            <person name="Anantharaman K."/>
            <person name="Thomas B.C."/>
            <person name="Malmstrom R."/>
            <person name="Stieglmeier M."/>
            <person name="Klingl A."/>
            <person name="Woyke T."/>
            <person name="Ryan C.M."/>
            <person name="Banfield J.F."/>
        </authorList>
    </citation>
    <scope>NUCLEOTIDE SEQUENCE [LARGE SCALE GENOMIC DNA]</scope>
    <source>
        <strain evidence="15">CG22_combo_CG10-13_8_21_14_all_38_20</strain>
    </source>
</reference>
<dbReference type="EMBL" id="PCTA01000026">
    <property type="protein sequence ID" value="PIP61444.1"/>
    <property type="molecule type" value="Genomic_DNA"/>
</dbReference>
<keyword evidence="7" id="KW-0479">Metal-binding</keyword>
<evidence type="ECO:0000256" key="12">
    <source>
        <dbReference type="ARBA" id="ARBA00023136"/>
    </source>
</evidence>
<evidence type="ECO:0000256" key="2">
    <source>
        <dbReference type="ARBA" id="ARBA00004651"/>
    </source>
</evidence>
<evidence type="ECO:0000256" key="4">
    <source>
        <dbReference type="ARBA" id="ARBA00022475"/>
    </source>
</evidence>
<comment type="cofactor">
    <cofactor evidence="1">
        <name>Zn(2+)</name>
        <dbReference type="ChEBI" id="CHEBI:29105"/>
    </cofactor>
</comment>
<dbReference type="InterPro" id="IPR052348">
    <property type="entry name" value="Metallopeptidase_M50B"/>
</dbReference>
<keyword evidence="5 15" id="KW-0645">Protease</keyword>
<dbReference type="GO" id="GO:0006508">
    <property type="term" value="P:proteolysis"/>
    <property type="evidence" value="ECO:0007669"/>
    <property type="project" value="UniProtKB-KW"/>
</dbReference>
<protein>
    <submittedName>
        <fullName evidence="15">Site-2 protease family protein</fullName>
    </submittedName>
</protein>
<gene>
    <name evidence="15" type="ORF">COW99_04035</name>
</gene>
<comment type="subcellular location">
    <subcellularLocation>
        <location evidence="2">Cell membrane</location>
        <topology evidence="2">Multi-pass membrane protein</topology>
    </subcellularLocation>
</comment>
<dbReference type="AlphaFoldDB" id="A0A2H0BV18"/>
<dbReference type="GO" id="GO:0005886">
    <property type="term" value="C:plasma membrane"/>
    <property type="evidence" value="ECO:0007669"/>
    <property type="project" value="UniProtKB-SubCell"/>
</dbReference>